<dbReference type="InterPro" id="IPR004574">
    <property type="entry name" value="Alkb"/>
</dbReference>
<organism evidence="8 9">
    <name type="scientific">Saprolegnia diclina (strain VS20)</name>
    <dbReference type="NCBI Taxonomy" id="1156394"/>
    <lineage>
        <taxon>Eukaryota</taxon>
        <taxon>Sar</taxon>
        <taxon>Stramenopiles</taxon>
        <taxon>Oomycota</taxon>
        <taxon>Saprolegniomycetes</taxon>
        <taxon>Saprolegniales</taxon>
        <taxon>Saprolegniaceae</taxon>
        <taxon>Saprolegnia</taxon>
    </lineage>
</organism>
<dbReference type="Proteomes" id="UP000030762">
    <property type="component" value="Unassembled WGS sequence"/>
</dbReference>
<keyword evidence="2" id="KW-0223">Dioxygenase</keyword>
<keyword evidence="1 5" id="KW-0479">Metal-binding</keyword>
<dbReference type="InterPro" id="IPR027450">
    <property type="entry name" value="AlkB-like"/>
</dbReference>
<feature type="binding site" evidence="5">
    <location>
        <position position="287"/>
    </location>
    <ligand>
        <name>Fe cation</name>
        <dbReference type="ChEBI" id="CHEBI:24875"/>
        <note>catalytic</note>
    </ligand>
</feature>
<evidence type="ECO:0000313" key="9">
    <source>
        <dbReference type="Proteomes" id="UP000030762"/>
    </source>
</evidence>
<dbReference type="PROSITE" id="PS51471">
    <property type="entry name" value="FE2OG_OXY"/>
    <property type="match status" value="1"/>
</dbReference>
<evidence type="ECO:0000256" key="1">
    <source>
        <dbReference type="ARBA" id="ARBA00022723"/>
    </source>
</evidence>
<dbReference type="GO" id="GO:0005737">
    <property type="term" value="C:cytoplasm"/>
    <property type="evidence" value="ECO:0007669"/>
    <property type="project" value="TreeGrafter"/>
</dbReference>
<dbReference type="AlphaFoldDB" id="T0RT94"/>
<evidence type="ECO:0000259" key="7">
    <source>
        <dbReference type="PROSITE" id="PS51471"/>
    </source>
</evidence>
<sequence length="339" mass="37914">MRAASTGDVVDRFRPLEKQYRHRSSDHKNARQRRHDAHRQTDRVDFSGVIDVHAKDANSAANMARLRGRAPSSEALAFDYTILSPRDAYIYEIEGLSGMMVLTGAMPITTQVEWAFRAVRAHSQQPYNNVTNLTGDRAATTRLWEDAWHEDATTHGRPAWKAFHALRWANIGAHYDWTAREYVADPDIPPLPEELKQLVKEVYAMTSYVNGKDVESGIVNFYPAGTCMGGHLDNAEFDMVNPIVSLSLGTQCVYLQGGLTRATTPTALWLRSGDILVMGGEARRCFHGVPLVTDQLPDDFAACTQALKHTHIPAEVDAFADYIAHARVNINLRRVADRE</sequence>
<protein>
    <recommendedName>
        <fullName evidence="7">Fe2OG dioxygenase domain-containing protein</fullName>
    </recommendedName>
</protein>
<dbReference type="InterPro" id="IPR037151">
    <property type="entry name" value="AlkB-like_sf"/>
</dbReference>
<dbReference type="Pfam" id="PF13532">
    <property type="entry name" value="2OG-FeII_Oxy_2"/>
    <property type="match status" value="1"/>
</dbReference>
<feature type="binding site" evidence="5">
    <location>
        <position position="231"/>
    </location>
    <ligand>
        <name>Fe cation</name>
        <dbReference type="ChEBI" id="CHEBI:24875"/>
        <note>catalytic</note>
    </ligand>
</feature>
<dbReference type="eggNOG" id="KOG2731">
    <property type="taxonomic scope" value="Eukaryota"/>
</dbReference>
<dbReference type="Gene3D" id="2.60.120.590">
    <property type="entry name" value="Alpha-ketoglutarate-dependent dioxygenase AlkB-like"/>
    <property type="match status" value="1"/>
</dbReference>
<keyword evidence="9" id="KW-1185">Reference proteome</keyword>
<dbReference type="GO" id="GO:0035513">
    <property type="term" value="P:oxidative RNA demethylation"/>
    <property type="evidence" value="ECO:0007669"/>
    <property type="project" value="TreeGrafter"/>
</dbReference>
<evidence type="ECO:0000256" key="3">
    <source>
        <dbReference type="ARBA" id="ARBA00023002"/>
    </source>
</evidence>
<dbReference type="GO" id="GO:0035515">
    <property type="term" value="F:oxidative RNA demethylase activity"/>
    <property type="evidence" value="ECO:0007669"/>
    <property type="project" value="TreeGrafter"/>
</dbReference>
<comment type="cofactor">
    <cofactor evidence="5">
        <name>Fe(2+)</name>
        <dbReference type="ChEBI" id="CHEBI:29033"/>
    </cofactor>
    <text evidence="5">Binds 1 Fe(2+) ion per subunit.</text>
</comment>
<dbReference type="SUPFAM" id="SSF51197">
    <property type="entry name" value="Clavaminate synthase-like"/>
    <property type="match status" value="1"/>
</dbReference>
<dbReference type="VEuPathDB" id="FungiDB:SDRG_06988"/>
<feature type="domain" description="Fe2OG dioxygenase" evidence="7">
    <location>
        <begin position="213"/>
        <end position="336"/>
    </location>
</feature>
<dbReference type="PANTHER" id="PTHR16557">
    <property type="entry name" value="ALKYLATED DNA REPAIR PROTEIN ALKB-RELATED"/>
    <property type="match status" value="1"/>
</dbReference>
<dbReference type="GO" id="GO:0008198">
    <property type="term" value="F:ferrous iron binding"/>
    <property type="evidence" value="ECO:0007669"/>
    <property type="project" value="TreeGrafter"/>
</dbReference>
<accession>T0RT94</accession>
<dbReference type="RefSeq" id="XP_008611025.1">
    <property type="nucleotide sequence ID" value="XM_008612803.1"/>
</dbReference>
<dbReference type="EMBL" id="JH767150">
    <property type="protein sequence ID" value="EQC35708.1"/>
    <property type="molecule type" value="Genomic_DNA"/>
</dbReference>
<proteinExistence type="predicted"/>
<dbReference type="GeneID" id="19947715"/>
<evidence type="ECO:0000256" key="4">
    <source>
        <dbReference type="ARBA" id="ARBA00023004"/>
    </source>
</evidence>
<dbReference type="PANTHER" id="PTHR16557:SF2">
    <property type="entry name" value="NUCLEIC ACID DIOXYGENASE ALKBH1"/>
    <property type="match status" value="1"/>
</dbReference>
<reference evidence="8 9" key="1">
    <citation type="submission" date="2012-04" db="EMBL/GenBank/DDBJ databases">
        <title>The Genome Sequence of Saprolegnia declina VS20.</title>
        <authorList>
            <consortium name="The Broad Institute Genome Sequencing Platform"/>
            <person name="Russ C."/>
            <person name="Nusbaum C."/>
            <person name="Tyler B."/>
            <person name="van West P."/>
            <person name="Dieguez-Uribeondo J."/>
            <person name="de Bruijn I."/>
            <person name="Tripathy S."/>
            <person name="Jiang R."/>
            <person name="Young S.K."/>
            <person name="Zeng Q."/>
            <person name="Gargeya S."/>
            <person name="Fitzgerald M."/>
            <person name="Haas B."/>
            <person name="Abouelleil A."/>
            <person name="Alvarado L."/>
            <person name="Arachchi H.M."/>
            <person name="Berlin A."/>
            <person name="Chapman S.B."/>
            <person name="Goldberg J."/>
            <person name="Griggs A."/>
            <person name="Gujja S."/>
            <person name="Hansen M."/>
            <person name="Howarth C."/>
            <person name="Imamovic A."/>
            <person name="Larimer J."/>
            <person name="McCowen C."/>
            <person name="Montmayeur A."/>
            <person name="Murphy C."/>
            <person name="Neiman D."/>
            <person name="Pearson M."/>
            <person name="Priest M."/>
            <person name="Roberts A."/>
            <person name="Saif S."/>
            <person name="Shea T."/>
            <person name="Sisk P."/>
            <person name="Sykes S."/>
            <person name="Wortman J."/>
            <person name="Nusbaum C."/>
            <person name="Birren B."/>
        </authorList>
    </citation>
    <scope>NUCLEOTIDE SEQUENCE [LARGE SCALE GENOMIC DNA]</scope>
    <source>
        <strain evidence="8 9">VS20</strain>
    </source>
</reference>
<keyword evidence="4 5" id="KW-0408">Iron</keyword>
<dbReference type="GO" id="GO:0035516">
    <property type="term" value="F:broad specificity oxidative DNA demethylase activity"/>
    <property type="evidence" value="ECO:0007669"/>
    <property type="project" value="TreeGrafter"/>
</dbReference>
<dbReference type="OrthoDB" id="6614653at2759"/>
<dbReference type="InParanoid" id="T0RT94"/>
<evidence type="ECO:0000256" key="5">
    <source>
        <dbReference type="PIRSR" id="PIRSR604574-2"/>
    </source>
</evidence>
<evidence type="ECO:0000256" key="6">
    <source>
        <dbReference type="SAM" id="MobiDB-lite"/>
    </source>
</evidence>
<evidence type="ECO:0000313" key="8">
    <source>
        <dbReference type="EMBL" id="EQC35708.1"/>
    </source>
</evidence>
<feature type="binding site" evidence="5">
    <location>
        <position position="233"/>
    </location>
    <ligand>
        <name>Fe cation</name>
        <dbReference type="ChEBI" id="CHEBI:24875"/>
        <note>catalytic</note>
    </ligand>
</feature>
<keyword evidence="3" id="KW-0560">Oxidoreductase</keyword>
<dbReference type="InterPro" id="IPR005123">
    <property type="entry name" value="Oxoglu/Fe-dep_dioxygenase_dom"/>
</dbReference>
<gene>
    <name evidence="8" type="ORF">SDRG_06988</name>
</gene>
<feature type="region of interest" description="Disordered" evidence="6">
    <location>
        <begin position="14"/>
        <end position="41"/>
    </location>
</feature>
<evidence type="ECO:0000256" key="2">
    <source>
        <dbReference type="ARBA" id="ARBA00022964"/>
    </source>
</evidence>
<feature type="compositionally biased region" description="Basic residues" evidence="6">
    <location>
        <begin position="20"/>
        <end position="37"/>
    </location>
</feature>
<dbReference type="OMA" id="MMMAHQD"/>
<name>T0RT94_SAPDV</name>